<accession>A0ABT4RNW6</accession>
<dbReference type="InterPro" id="IPR014284">
    <property type="entry name" value="RNA_pol_sigma-70_dom"/>
</dbReference>
<dbReference type="Proteomes" id="UP001147700">
    <property type="component" value="Unassembled WGS sequence"/>
</dbReference>
<organism evidence="7 8">
    <name type="scientific">Solirubrobacter deserti</name>
    <dbReference type="NCBI Taxonomy" id="2282478"/>
    <lineage>
        <taxon>Bacteria</taxon>
        <taxon>Bacillati</taxon>
        <taxon>Actinomycetota</taxon>
        <taxon>Thermoleophilia</taxon>
        <taxon>Solirubrobacterales</taxon>
        <taxon>Solirubrobacteraceae</taxon>
        <taxon>Solirubrobacter</taxon>
    </lineage>
</organism>
<dbReference type="PANTHER" id="PTHR43133">
    <property type="entry name" value="RNA POLYMERASE ECF-TYPE SIGMA FACTO"/>
    <property type="match status" value="1"/>
</dbReference>
<keyword evidence="8" id="KW-1185">Reference proteome</keyword>
<proteinExistence type="inferred from homology"/>
<dbReference type="RefSeq" id="WP_202956795.1">
    <property type="nucleotide sequence ID" value="NZ_JAPCID010000036.1"/>
</dbReference>
<dbReference type="InterPro" id="IPR007627">
    <property type="entry name" value="RNA_pol_sigma70_r2"/>
</dbReference>
<evidence type="ECO:0000256" key="4">
    <source>
        <dbReference type="ARBA" id="ARBA00023125"/>
    </source>
</evidence>
<comment type="caution">
    <text evidence="7">The sequence shown here is derived from an EMBL/GenBank/DDBJ whole genome shotgun (WGS) entry which is preliminary data.</text>
</comment>
<evidence type="ECO:0000256" key="2">
    <source>
        <dbReference type="ARBA" id="ARBA00023015"/>
    </source>
</evidence>
<feature type="domain" description="RNA polymerase sigma-70 region 2" evidence="6">
    <location>
        <begin position="22"/>
        <end position="89"/>
    </location>
</feature>
<evidence type="ECO:0000256" key="1">
    <source>
        <dbReference type="ARBA" id="ARBA00010641"/>
    </source>
</evidence>
<keyword evidence="5" id="KW-0804">Transcription</keyword>
<dbReference type="Pfam" id="PF04542">
    <property type="entry name" value="Sigma70_r2"/>
    <property type="match status" value="1"/>
</dbReference>
<dbReference type="InterPro" id="IPR013325">
    <property type="entry name" value="RNA_pol_sigma_r2"/>
</dbReference>
<sequence>MAEVAALVHAAADGDRAAWDALVDRYNGLVWSVARSHRLSPVDASDVVQTTWLRLVEHLGRLQDPERVGAWLATTARRECLRTLRHSARMVVSDEPPERVTEAQLDAALLVEERDRALWQAFGGLSERCQGLLRLLVADPPPSYEEVSVALDMPIGSIGPTRQRCLDRLRGLAEGEGVTAQDTSGGNQP</sequence>
<protein>
    <submittedName>
        <fullName evidence="7">Sigma-70 family RNA polymerase sigma factor</fullName>
    </submittedName>
</protein>
<dbReference type="InterPro" id="IPR039425">
    <property type="entry name" value="RNA_pol_sigma-70-like"/>
</dbReference>
<evidence type="ECO:0000313" key="7">
    <source>
        <dbReference type="EMBL" id="MDA0140195.1"/>
    </source>
</evidence>
<dbReference type="SUPFAM" id="SSF88659">
    <property type="entry name" value="Sigma3 and sigma4 domains of RNA polymerase sigma factors"/>
    <property type="match status" value="1"/>
</dbReference>
<dbReference type="Gene3D" id="1.10.1740.10">
    <property type="match status" value="1"/>
</dbReference>
<dbReference type="EMBL" id="JAPCID010000036">
    <property type="protein sequence ID" value="MDA0140195.1"/>
    <property type="molecule type" value="Genomic_DNA"/>
</dbReference>
<name>A0ABT4RNW6_9ACTN</name>
<keyword evidence="4" id="KW-0238">DNA-binding</keyword>
<comment type="similarity">
    <text evidence="1">Belongs to the sigma-70 factor family. ECF subfamily.</text>
</comment>
<evidence type="ECO:0000313" key="8">
    <source>
        <dbReference type="Proteomes" id="UP001147700"/>
    </source>
</evidence>
<dbReference type="InterPro" id="IPR013324">
    <property type="entry name" value="RNA_pol_sigma_r3/r4-like"/>
</dbReference>
<dbReference type="SUPFAM" id="SSF88946">
    <property type="entry name" value="Sigma2 domain of RNA polymerase sigma factors"/>
    <property type="match status" value="1"/>
</dbReference>
<evidence type="ECO:0000256" key="5">
    <source>
        <dbReference type="ARBA" id="ARBA00023163"/>
    </source>
</evidence>
<evidence type="ECO:0000256" key="3">
    <source>
        <dbReference type="ARBA" id="ARBA00023082"/>
    </source>
</evidence>
<dbReference type="InterPro" id="IPR036388">
    <property type="entry name" value="WH-like_DNA-bd_sf"/>
</dbReference>
<evidence type="ECO:0000259" key="6">
    <source>
        <dbReference type="Pfam" id="PF04542"/>
    </source>
</evidence>
<dbReference type="PANTHER" id="PTHR43133:SF8">
    <property type="entry name" value="RNA POLYMERASE SIGMA FACTOR HI_1459-RELATED"/>
    <property type="match status" value="1"/>
</dbReference>
<keyword evidence="2" id="KW-0805">Transcription regulation</keyword>
<dbReference type="Gene3D" id="1.10.10.10">
    <property type="entry name" value="Winged helix-like DNA-binding domain superfamily/Winged helix DNA-binding domain"/>
    <property type="match status" value="1"/>
</dbReference>
<dbReference type="NCBIfam" id="TIGR02937">
    <property type="entry name" value="sigma70-ECF"/>
    <property type="match status" value="1"/>
</dbReference>
<reference evidence="7" key="1">
    <citation type="submission" date="2022-10" db="EMBL/GenBank/DDBJ databases">
        <title>The WGS of Solirubrobacter sp. CPCC 204708.</title>
        <authorList>
            <person name="Jiang Z."/>
        </authorList>
    </citation>
    <scope>NUCLEOTIDE SEQUENCE</scope>
    <source>
        <strain evidence="7">CPCC 204708</strain>
    </source>
</reference>
<keyword evidence="3" id="KW-0731">Sigma factor</keyword>
<gene>
    <name evidence="7" type="ORF">OJ962_22040</name>
</gene>